<dbReference type="EMBL" id="KY774314">
    <property type="protein sequence ID" value="ART32036.1"/>
    <property type="molecule type" value="Genomic_DNA"/>
</dbReference>
<name>A0A1Y0B0V3_9LAMI</name>
<reference evidence="1" key="1">
    <citation type="submission" date="2017-03" db="EMBL/GenBank/DDBJ databases">
        <title>The mitochondrial genome of the carnivorous plant Utricularia reniformis (Lentibulariaceae): structure, comparative analysis and evolutionary landmarks.</title>
        <authorList>
            <person name="Silva S.R."/>
            <person name="Alvarenga D.O."/>
            <person name="Michael T.P."/>
            <person name="Miranda V.F.O."/>
            <person name="Varani A.M."/>
        </authorList>
    </citation>
    <scope>NUCLEOTIDE SEQUENCE</scope>
</reference>
<evidence type="ECO:0000313" key="1">
    <source>
        <dbReference type="EMBL" id="ART31075.1"/>
    </source>
</evidence>
<sequence>MSQLREGIGVSKNLLVADSRGLVLSRNSYLLMEKKDMGSCFIFSFTTLGNRTARSRMREVGAMILVDK</sequence>
<accession>A0A1Y0B0V3</accession>
<gene>
    <name evidence="1" type="ORF">AEK19_MT0844</name>
    <name evidence="2" type="ORF">AEK19_MT1865</name>
</gene>
<keyword evidence="1" id="KW-0496">Mitochondrion</keyword>
<organism evidence="1">
    <name type="scientific">Utricularia reniformis</name>
    <dbReference type="NCBI Taxonomy" id="192314"/>
    <lineage>
        <taxon>Eukaryota</taxon>
        <taxon>Viridiplantae</taxon>
        <taxon>Streptophyta</taxon>
        <taxon>Embryophyta</taxon>
        <taxon>Tracheophyta</taxon>
        <taxon>Spermatophyta</taxon>
        <taxon>Magnoliopsida</taxon>
        <taxon>eudicotyledons</taxon>
        <taxon>Gunneridae</taxon>
        <taxon>Pentapetalae</taxon>
        <taxon>asterids</taxon>
        <taxon>lamiids</taxon>
        <taxon>Lamiales</taxon>
        <taxon>Lentibulariaceae</taxon>
        <taxon>Utricularia</taxon>
    </lineage>
</organism>
<dbReference type="EMBL" id="KY774314">
    <property type="protein sequence ID" value="ART31075.1"/>
    <property type="molecule type" value="Genomic_DNA"/>
</dbReference>
<geneLocation type="mitochondrion" evidence="1"/>
<dbReference type="AlphaFoldDB" id="A0A1Y0B0V3"/>
<evidence type="ECO:0000313" key="2">
    <source>
        <dbReference type="EMBL" id="ART32036.1"/>
    </source>
</evidence>
<protein>
    <submittedName>
        <fullName evidence="1">Uncharacterized protein</fullName>
    </submittedName>
</protein>
<proteinExistence type="predicted"/>